<evidence type="ECO:0000256" key="1">
    <source>
        <dbReference type="SAM" id="Phobius"/>
    </source>
</evidence>
<evidence type="ECO:0000256" key="2">
    <source>
        <dbReference type="SAM" id="SignalP"/>
    </source>
</evidence>
<feature type="signal peptide" evidence="2">
    <location>
        <begin position="1"/>
        <end position="23"/>
    </location>
</feature>
<feature type="transmembrane region" description="Helical" evidence="1">
    <location>
        <begin position="198"/>
        <end position="223"/>
    </location>
</feature>
<keyword evidence="2" id="KW-0732">Signal</keyword>
<reference evidence="3" key="1">
    <citation type="submission" date="2015-04" db="EMBL/GenBank/DDBJ databases">
        <title>The genome sequence of the plant pathogenic Rhizarian Plasmodiophora brassicae reveals insights in its biotrophic life cycle and the origin of chitin synthesis.</title>
        <authorList>
            <person name="Schwelm A."/>
            <person name="Fogelqvist J."/>
            <person name="Knaust A."/>
            <person name="Julke S."/>
            <person name="Lilja T."/>
            <person name="Dhandapani V."/>
            <person name="Bonilla-Rosso G."/>
            <person name="Karlsson M."/>
            <person name="Shevchenko A."/>
            <person name="Choi S.R."/>
            <person name="Kim H.G."/>
            <person name="Park J.Y."/>
            <person name="Lim Y.P."/>
            <person name="Ludwig-Muller J."/>
            <person name="Dixelius C."/>
        </authorList>
    </citation>
    <scope>NUCLEOTIDE SEQUENCE</scope>
    <source>
        <tissue evidence="3">Potato root galls</tissue>
    </source>
</reference>
<feature type="non-terminal residue" evidence="3">
    <location>
        <position position="244"/>
    </location>
</feature>
<keyword evidence="1" id="KW-0472">Membrane</keyword>
<keyword evidence="1" id="KW-0812">Transmembrane</keyword>
<organism evidence="3">
    <name type="scientific">Spongospora subterranea</name>
    <dbReference type="NCBI Taxonomy" id="70186"/>
    <lineage>
        <taxon>Eukaryota</taxon>
        <taxon>Sar</taxon>
        <taxon>Rhizaria</taxon>
        <taxon>Endomyxa</taxon>
        <taxon>Phytomyxea</taxon>
        <taxon>Plasmodiophorida</taxon>
        <taxon>Plasmodiophoridae</taxon>
        <taxon>Spongospora</taxon>
    </lineage>
</organism>
<feature type="chain" id="PRO_5005223960" evidence="2">
    <location>
        <begin position="24"/>
        <end position="244"/>
    </location>
</feature>
<proteinExistence type="predicted"/>
<keyword evidence="1" id="KW-1133">Transmembrane helix</keyword>
<dbReference type="AlphaFoldDB" id="A0A0H5R9V4"/>
<evidence type="ECO:0000313" key="3">
    <source>
        <dbReference type="EMBL" id="CRZ10873.1"/>
    </source>
</evidence>
<protein>
    <submittedName>
        <fullName evidence="3">Uncharacterized protein</fullName>
    </submittedName>
</protein>
<sequence>MLHQTQVAVVAVVLSLLYCHATAACAPLVVNVFGPSETTTRNALGQLSGDDATLQAVSIVDNKLIAQTREKVPGLWYTDLNSSCQDVSPMKLDTLEVVWSNSAPVELSISVMWGASDDACKTRTWTETTSASQGGALGNVFKTSTVKLDSMMQARIHAVLLGFKALDYSTTYTIQSVKLLASDGSCSPTQVAKGTSGAFTLGVSVFAAVAVFAAVMLAHFVWLHAKTPTESCFAALRGWLLRRL</sequence>
<dbReference type="EMBL" id="HACM01010431">
    <property type="protein sequence ID" value="CRZ10873.1"/>
    <property type="molecule type" value="Transcribed_RNA"/>
</dbReference>
<name>A0A0H5R9V4_9EUKA</name>
<accession>A0A0H5R9V4</accession>